<evidence type="ECO:0000313" key="3">
    <source>
        <dbReference type="Proteomes" id="UP000199707"/>
    </source>
</evidence>
<feature type="region of interest" description="Disordered" evidence="1">
    <location>
        <begin position="49"/>
        <end position="84"/>
    </location>
</feature>
<evidence type="ECO:0000256" key="1">
    <source>
        <dbReference type="SAM" id="MobiDB-lite"/>
    </source>
</evidence>
<proteinExistence type="predicted"/>
<gene>
    <name evidence="2" type="ORF">SAMN02799620_04914</name>
</gene>
<accession>A0A1G4WUI6</accession>
<reference evidence="3" key="1">
    <citation type="submission" date="2016-10" db="EMBL/GenBank/DDBJ databases">
        <authorList>
            <person name="Varghese N."/>
            <person name="Submissions S."/>
        </authorList>
    </citation>
    <scope>NUCLEOTIDE SEQUENCE [LARGE SCALE GENOMIC DNA]</scope>
    <source>
        <strain evidence="3">UNC267MFSha1.1M11</strain>
    </source>
</reference>
<name>A0A1G4WUI6_9MYCO</name>
<evidence type="ECO:0000313" key="2">
    <source>
        <dbReference type="EMBL" id="SCX29817.1"/>
    </source>
</evidence>
<dbReference type="Proteomes" id="UP000199707">
    <property type="component" value="Unassembled WGS sequence"/>
</dbReference>
<dbReference type="AlphaFoldDB" id="A0A1G4WUI6"/>
<sequence>MPNHELHWDYTAQQLGNIVSDARPYPENRNIRIAVLLLQIIGTAATFQHMARRNPQTARPNTKRRANGDDPLGFSRNDHDGHNS</sequence>
<organism evidence="2 3">
    <name type="scientific">Mycolicibacterium fluoranthenivorans</name>
    <dbReference type="NCBI Taxonomy" id="258505"/>
    <lineage>
        <taxon>Bacteria</taxon>
        <taxon>Bacillati</taxon>
        <taxon>Actinomycetota</taxon>
        <taxon>Actinomycetes</taxon>
        <taxon>Mycobacteriales</taxon>
        <taxon>Mycobacteriaceae</taxon>
        <taxon>Mycolicibacterium</taxon>
    </lineage>
</organism>
<dbReference type="EMBL" id="FMUB01000011">
    <property type="protein sequence ID" value="SCX29817.1"/>
    <property type="molecule type" value="Genomic_DNA"/>
</dbReference>
<protein>
    <submittedName>
        <fullName evidence="2">Uncharacterized protein</fullName>
    </submittedName>
</protein>